<dbReference type="AlphaFoldDB" id="A0A0L8GPQ1"/>
<gene>
    <name evidence="2" type="ORF">OCBIM_22029993mg</name>
</gene>
<evidence type="ECO:0000313" key="2">
    <source>
        <dbReference type="EMBL" id="KOF79031.1"/>
    </source>
</evidence>
<organism evidence="2">
    <name type="scientific">Octopus bimaculoides</name>
    <name type="common">California two-spotted octopus</name>
    <dbReference type="NCBI Taxonomy" id="37653"/>
    <lineage>
        <taxon>Eukaryota</taxon>
        <taxon>Metazoa</taxon>
        <taxon>Spiralia</taxon>
        <taxon>Lophotrochozoa</taxon>
        <taxon>Mollusca</taxon>
        <taxon>Cephalopoda</taxon>
        <taxon>Coleoidea</taxon>
        <taxon>Octopodiformes</taxon>
        <taxon>Octopoda</taxon>
        <taxon>Incirrata</taxon>
        <taxon>Octopodidae</taxon>
        <taxon>Octopus</taxon>
    </lineage>
</organism>
<proteinExistence type="predicted"/>
<evidence type="ECO:0000256" key="1">
    <source>
        <dbReference type="SAM" id="Phobius"/>
    </source>
</evidence>
<reference evidence="2" key="1">
    <citation type="submission" date="2015-07" db="EMBL/GenBank/DDBJ databases">
        <title>MeaNS - Measles Nucleotide Surveillance Program.</title>
        <authorList>
            <person name="Tran T."/>
            <person name="Druce J."/>
        </authorList>
    </citation>
    <scope>NUCLEOTIDE SEQUENCE</scope>
    <source>
        <strain evidence="2">UCB-OBI-ISO-001</strain>
        <tissue evidence="2">Gonad</tissue>
    </source>
</reference>
<name>A0A0L8GPQ1_OCTBM</name>
<keyword evidence="1" id="KW-0812">Transmembrane</keyword>
<accession>A0A0L8GPQ1</accession>
<sequence>MLYFSELQIKYIHLPTLLLLEVSQHSLSFRLSQIGCIVFNLILNCLHLSLGYLNDCMFRGNSEKQ</sequence>
<dbReference type="EMBL" id="KQ420877">
    <property type="protein sequence ID" value="KOF79031.1"/>
    <property type="molecule type" value="Genomic_DNA"/>
</dbReference>
<feature type="transmembrane region" description="Helical" evidence="1">
    <location>
        <begin position="31"/>
        <end position="53"/>
    </location>
</feature>
<protein>
    <submittedName>
        <fullName evidence="2">Uncharacterized protein</fullName>
    </submittedName>
</protein>
<keyword evidence="1" id="KW-1133">Transmembrane helix</keyword>
<keyword evidence="1" id="KW-0472">Membrane</keyword>